<evidence type="ECO:0000256" key="4">
    <source>
        <dbReference type="ARBA" id="ARBA00022827"/>
    </source>
</evidence>
<feature type="domain" description="Acyl-CoA oxidase/dehydrogenase middle" evidence="8">
    <location>
        <begin position="119"/>
        <end position="215"/>
    </location>
</feature>
<dbReference type="FunFam" id="1.20.140.10:FF:000001">
    <property type="entry name" value="Acyl-CoA dehydrogenase"/>
    <property type="match status" value="1"/>
</dbReference>
<dbReference type="Pfam" id="PF02771">
    <property type="entry name" value="Acyl-CoA_dh_N"/>
    <property type="match status" value="1"/>
</dbReference>
<dbReference type="InterPro" id="IPR036250">
    <property type="entry name" value="AcylCo_DH-like_C"/>
</dbReference>
<dbReference type="EMBL" id="JBHSFA010000002">
    <property type="protein sequence ID" value="MFC4540588.1"/>
    <property type="molecule type" value="Genomic_DNA"/>
</dbReference>
<comment type="caution">
    <text evidence="10">The sequence shown here is derived from an EMBL/GenBank/DDBJ whole genome shotgun (WGS) entry which is preliminary data.</text>
</comment>
<dbReference type="SUPFAM" id="SSF56645">
    <property type="entry name" value="Acyl-CoA dehydrogenase NM domain-like"/>
    <property type="match status" value="1"/>
</dbReference>
<dbReference type="Gene3D" id="1.20.140.10">
    <property type="entry name" value="Butyryl-CoA Dehydrogenase, subunit A, domain 3"/>
    <property type="match status" value="1"/>
</dbReference>
<dbReference type="Gene3D" id="1.10.540.10">
    <property type="entry name" value="Acyl-CoA dehydrogenase/oxidase, N-terminal domain"/>
    <property type="match status" value="1"/>
</dbReference>
<dbReference type="PANTHER" id="PTHR43884">
    <property type="entry name" value="ACYL-COA DEHYDROGENASE"/>
    <property type="match status" value="1"/>
</dbReference>
<dbReference type="InterPro" id="IPR037069">
    <property type="entry name" value="AcylCoA_DH/ox_N_sf"/>
</dbReference>
<feature type="domain" description="Acyl-CoA dehydrogenase/oxidase C-terminal" evidence="7">
    <location>
        <begin position="227"/>
        <end position="375"/>
    </location>
</feature>
<dbReference type="InterPro" id="IPR013786">
    <property type="entry name" value="AcylCoA_DH/ox_N"/>
</dbReference>
<dbReference type="SUPFAM" id="SSF47203">
    <property type="entry name" value="Acyl-CoA dehydrogenase C-terminal domain-like"/>
    <property type="match status" value="1"/>
</dbReference>
<keyword evidence="5 6" id="KW-0560">Oxidoreductase</keyword>
<dbReference type="PIRSF" id="PIRSF016578">
    <property type="entry name" value="HsaA"/>
    <property type="match status" value="1"/>
</dbReference>
<evidence type="ECO:0000259" key="8">
    <source>
        <dbReference type="Pfam" id="PF02770"/>
    </source>
</evidence>
<evidence type="ECO:0000256" key="6">
    <source>
        <dbReference type="RuleBase" id="RU362125"/>
    </source>
</evidence>
<comment type="similarity">
    <text evidence="2 6">Belongs to the acyl-CoA dehydrogenase family.</text>
</comment>
<evidence type="ECO:0000313" key="10">
    <source>
        <dbReference type="EMBL" id="MFC4540588.1"/>
    </source>
</evidence>
<evidence type="ECO:0000259" key="7">
    <source>
        <dbReference type="Pfam" id="PF00441"/>
    </source>
</evidence>
<dbReference type="Pfam" id="PF02770">
    <property type="entry name" value="Acyl-CoA_dh_M"/>
    <property type="match status" value="1"/>
</dbReference>
<dbReference type="EC" id="1.-.-.-" evidence="10"/>
<evidence type="ECO:0000256" key="3">
    <source>
        <dbReference type="ARBA" id="ARBA00022630"/>
    </source>
</evidence>
<dbReference type="Pfam" id="PF00441">
    <property type="entry name" value="Acyl-CoA_dh_1"/>
    <property type="match status" value="1"/>
</dbReference>
<dbReference type="GO" id="GO:0016491">
    <property type="term" value="F:oxidoreductase activity"/>
    <property type="evidence" value="ECO:0007669"/>
    <property type="project" value="UniProtKB-KW"/>
</dbReference>
<dbReference type="InterPro" id="IPR009100">
    <property type="entry name" value="AcylCoA_DH/oxidase_NM_dom_sf"/>
</dbReference>
<evidence type="ECO:0000256" key="2">
    <source>
        <dbReference type="ARBA" id="ARBA00009347"/>
    </source>
</evidence>
<reference evidence="10 11" key="1">
    <citation type="journal article" date="2019" name="Int. J. Syst. Evol. Microbiol.">
        <title>The Global Catalogue of Microorganisms (GCM) 10K type strain sequencing project: providing services to taxonomists for standard genome sequencing and annotation.</title>
        <authorList>
            <consortium name="The Broad Institute Genomics Platform"/>
            <consortium name="The Broad Institute Genome Sequencing Center for Infectious Disease"/>
            <person name="Wu L."/>
            <person name="Ma J."/>
        </authorList>
    </citation>
    <scope>NUCLEOTIDE SEQUENCE [LARGE SCALE GENOMIC DNA]</scope>
    <source>
        <strain evidence="10 11">WLHS5</strain>
    </source>
</reference>
<organism evidence="10 11">
    <name type="scientific">Halosolutus amylolyticus</name>
    <dbReference type="NCBI Taxonomy" id="2932267"/>
    <lineage>
        <taxon>Archaea</taxon>
        <taxon>Methanobacteriati</taxon>
        <taxon>Methanobacteriota</taxon>
        <taxon>Stenosarchaea group</taxon>
        <taxon>Halobacteria</taxon>
        <taxon>Halobacteriales</taxon>
        <taxon>Natrialbaceae</taxon>
        <taxon>Halosolutus</taxon>
    </lineage>
</organism>
<dbReference type="FunFam" id="2.40.110.10:FF:000002">
    <property type="entry name" value="Acyl-CoA dehydrogenase fadE12"/>
    <property type="match status" value="1"/>
</dbReference>
<sequence>MRLTDNQRFIQRRVRDFAEQEIEPVAVEYERDGTFPWDIIDEAAEMDLLAPGFAEEHGGAEMDLVTELLVNEELHRADPGIAETVTAVTFGCESILEYGTDEQIEEYVVPATRGEKISAVGMTEPEAGSDFAHIQATAERDGDEYVLNGNKVFISNGSVADFVVVYARTSDPEKAHRGISTFVVEADADGFEATPMDGFLGPATTDLGQLFMNDVRVPADARLGPEGEGFYQAMAFLDEGRLNVAAASIGAARGALDLLTDYVSERRQFGEPIASNQSVRHRVADLRTRIEGARSFIYDTAREFENDGEFDTERAAMAKLMATTILEDVASEAVQLHGGYGCFDEYRVETFFRFSKIPQIYEGTNEMLREVIADATFE</sequence>
<dbReference type="AlphaFoldDB" id="A0ABD5PJK7"/>
<dbReference type="Proteomes" id="UP001595898">
    <property type="component" value="Unassembled WGS sequence"/>
</dbReference>
<feature type="domain" description="Acyl-CoA dehydrogenase/oxidase N-terminal" evidence="9">
    <location>
        <begin position="4"/>
        <end position="115"/>
    </location>
</feature>
<evidence type="ECO:0000259" key="9">
    <source>
        <dbReference type="Pfam" id="PF02771"/>
    </source>
</evidence>
<dbReference type="InterPro" id="IPR009075">
    <property type="entry name" value="AcylCo_DH/oxidase_C"/>
</dbReference>
<comment type="cofactor">
    <cofactor evidence="1 6">
        <name>FAD</name>
        <dbReference type="ChEBI" id="CHEBI:57692"/>
    </cofactor>
</comment>
<evidence type="ECO:0000256" key="1">
    <source>
        <dbReference type="ARBA" id="ARBA00001974"/>
    </source>
</evidence>
<protein>
    <submittedName>
        <fullName evidence="10">Acyl-CoA dehydrogenase family protein</fullName>
        <ecNumber evidence="10">1.-.-.-</ecNumber>
    </submittedName>
</protein>
<dbReference type="RefSeq" id="WP_250138755.1">
    <property type="nucleotide sequence ID" value="NZ_JALIQP010000001.1"/>
</dbReference>
<keyword evidence="4 6" id="KW-0274">FAD</keyword>
<accession>A0ABD5PJK7</accession>
<dbReference type="InterPro" id="IPR046373">
    <property type="entry name" value="Acyl-CoA_Oxase/DH_mid-dom_sf"/>
</dbReference>
<gene>
    <name evidence="10" type="ORF">ACFO5R_01445</name>
</gene>
<dbReference type="PANTHER" id="PTHR43884:SF12">
    <property type="entry name" value="ISOVALERYL-COA DEHYDROGENASE, MITOCHONDRIAL-RELATED"/>
    <property type="match status" value="1"/>
</dbReference>
<name>A0ABD5PJK7_9EURY</name>
<dbReference type="InterPro" id="IPR006091">
    <property type="entry name" value="Acyl-CoA_Oxase/DH_mid-dom"/>
</dbReference>
<evidence type="ECO:0000313" key="11">
    <source>
        <dbReference type="Proteomes" id="UP001595898"/>
    </source>
</evidence>
<keyword evidence="3 6" id="KW-0285">Flavoprotein</keyword>
<keyword evidence="11" id="KW-1185">Reference proteome</keyword>
<proteinExistence type="inferred from homology"/>
<evidence type="ECO:0000256" key="5">
    <source>
        <dbReference type="ARBA" id="ARBA00023002"/>
    </source>
</evidence>
<dbReference type="Gene3D" id="2.40.110.10">
    <property type="entry name" value="Butyryl-CoA Dehydrogenase, subunit A, domain 2"/>
    <property type="match status" value="1"/>
</dbReference>